<feature type="compositionally biased region" description="Polar residues" evidence="1">
    <location>
        <begin position="370"/>
        <end position="380"/>
    </location>
</feature>
<keyword evidence="3" id="KW-1185">Reference proteome</keyword>
<feature type="region of interest" description="Disordered" evidence="1">
    <location>
        <begin position="25"/>
        <end position="44"/>
    </location>
</feature>
<evidence type="ECO:0000313" key="2">
    <source>
        <dbReference type="EMBL" id="KAH0615680.1"/>
    </source>
</evidence>
<feature type="compositionally biased region" description="Polar residues" evidence="1">
    <location>
        <begin position="97"/>
        <end position="114"/>
    </location>
</feature>
<proteinExistence type="predicted"/>
<reference evidence="2 3" key="1">
    <citation type="journal article" date="2022" name="Gigascience">
        <title>A chromosome-level genome assembly and annotation of the desert horned lizard, Phrynosoma platyrhinos, provides insight into chromosomal rearrangements among reptiles.</title>
        <authorList>
            <person name="Koochekian N."/>
            <person name="Ascanio A."/>
            <person name="Farleigh K."/>
            <person name="Card D.C."/>
            <person name="Schield D.R."/>
            <person name="Castoe T.A."/>
            <person name="Jezkova T."/>
        </authorList>
    </citation>
    <scope>NUCLEOTIDE SEQUENCE [LARGE SCALE GENOMIC DNA]</scope>
    <source>
        <strain evidence="2">NK-2021</strain>
    </source>
</reference>
<feature type="compositionally biased region" description="Polar residues" evidence="1">
    <location>
        <begin position="124"/>
        <end position="137"/>
    </location>
</feature>
<evidence type="ECO:0000256" key="1">
    <source>
        <dbReference type="SAM" id="MobiDB-lite"/>
    </source>
</evidence>
<dbReference type="Proteomes" id="UP000826234">
    <property type="component" value="Unassembled WGS sequence"/>
</dbReference>
<feature type="compositionally biased region" description="Basic and acidic residues" evidence="1">
    <location>
        <begin position="322"/>
        <end position="339"/>
    </location>
</feature>
<feature type="compositionally biased region" description="Polar residues" evidence="1">
    <location>
        <begin position="158"/>
        <end position="175"/>
    </location>
</feature>
<evidence type="ECO:0000313" key="3">
    <source>
        <dbReference type="Proteomes" id="UP000826234"/>
    </source>
</evidence>
<comment type="caution">
    <text evidence="2">The sequence shown here is derived from an EMBL/GenBank/DDBJ whole genome shotgun (WGS) entry which is preliminary data.</text>
</comment>
<dbReference type="EMBL" id="JAIPUX010005290">
    <property type="protein sequence ID" value="KAH0615680.1"/>
    <property type="molecule type" value="Genomic_DNA"/>
</dbReference>
<gene>
    <name evidence="2" type="ORF">JD844_025981</name>
</gene>
<accession>A0ABQ7SEC7</accession>
<dbReference type="PANTHER" id="PTHR15746:SF14">
    <property type="entry name" value="RAB11 FAMILY-INTERACTING PROTEIN 5"/>
    <property type="match status" value="1"/>
</dbReference>
<feature type="non-terminal residue" evidence="2">
    <location>
        <position position="1"/>
    </location>
</feature>
<dbReference type="InterPro" id="IPR037789">
    <property type="entry name" value="FIP_classI"/>
</dbReference>
<feature type="compositionally biased region" description="Basic and acidic residues" evidence="1">
    <location>
        <begin position="297"/>
        <end position="306"/>
    </location>
</feature>
<feature type="compositionally biased region" description="Pro residues" evidence="1">
    <location>
        <begin position="209"/>
        <end position="228"/>
    </location>
</feature>
<feature type="compositionally biased region" description="Basic residues" evidence="1">
    <location>
        <begin position="349"/>
        <end position="363"/>
    </location>
</feature>
<sequence>KEKERGEVQLSLQFTRQSLTASMFDLSAKEKPRSPFGRLKDKMKGRQKYDLESASAIVPSSCANLEDDLGLAEAKKGLRLGKGGFFFKGKLRKSSLTQSNTSLGSDSTVSSASSLGGMAGPETLTPSPSRHSSLSTDRSVRDFLPSPKLTHKRAFSDDASQINLLPESKSVQSLKPSGKEPISRSSLCINGSHIYCEEPSPKPSSSFPSPSPSPSPSPLPLPPLPPQSLPDKTEEGSAAGPWAPEPELPPWSSSRVQKGPPKDPPRFIPSPPILAAQEEDKLSVKTIALNKHRGRAKKEEALRAESRPVQIAAPLVFSSEVVRVRPQERTPKEEEKDQGEQEEEEEKSKKKKKAKSGFFRRRSSSKDSGTSHTAAESTVPSDPPTLPSQAEGEERGRSGSASGWFGRQDSKERKPR</sequence>
<evidence type="ECO:0008006" key="4">
    <source>
        <dbReference type="Google" id="ProtNLM"/>
    </source>
</evidence>
<feature type="compositionally biased region" description="Basic and acidic residues" evidence="1">
    <location>
        <begin position="27"/>
        <end position="44"/>
    </location>
</feature>
<protein>
    <recommendedName>
        <fullName evidence="4">Rab11 family-interacting protein 5</fullName>
    </recommendedName>
</protein>
<organism evidence="2 3">
    <name type="scientific">Phrynosoma platyrhinos</name>
    <name type="common">Desert horned lizard</name>
    <dbReference type="NCBI Taxonomy" id="52577"/>
    <lineage>
        <taxon>Eukaryota</taxon>
        <taxon>Metazoa</taxon>
        <taxon>Chordata</taxon>
        <taxon>Craniata</taxon>
        <taxon>Vertebrata</taxon>
        <taxon>Euteleostomi</taxon>
        <taxon>Lepidosauria</taxon>
        <taxon>Squamata</taxon>
        <taxon>Bifurcata</taxon>
        <taxon>Unidentata</taxon>
        <taxon>Episquamata</taxon>
        <taxon>Toxicofera</taxon>
        <taxon>Iguania</taxon>
        <taxon>Phrynosomatidae</taxon>
        <taxon>Phrynosomatinae</taxon>
        <taxon>Phrynosoma</taxon>
    </lineage>
</organism>
<feature type="region of interest" description="Disordered" evidence="1">
    <location>
        <begin position="95"/>
        <end position="416"/>
    </location>
</feature>
<dbReference type="PANTHER" id="PTHR15746">
    <property type="entry name" value="RAB11-RELATED"/>
    <property type="match status" value="1"/>
</dbReference>
<name>A0ABQ7SEC7_PHRPL</name>